<evidence type="ECO:0000313" key="1">
    <source>
        <dbReference type="EMBL" id="RJX40546.1"/>
    </source>
</evidence>
<dbReference type="OrthoDB" id="7942934at2"/>
<proteinExistence type="predicted"/>
<dbReference type="RefSeq" id="WP_120106167.1">
    <property type="nucleotide sequence ID" value="NZ_QXQB01000001.1"/>
</dbReference>
<reference evidence="1 2" key="1">
    <citation type="submission" date="2018-09" db="EMBL/GenBank/DDBJ databases">
        <title>Paenibacillus aracenensis nov. sp. isolated from a cave in southern Spain.</title>
        <authorList>
            <person name="Jurado V."/>
            <person name="Gutierrez-Patricio S."/>
            <person name="Gonzalez-Pimentel J.L."/>
            <person name="Miller A.Z."/>
            <person name="Laiz L."/>
            <person name="Saiz-Jimenez C."/>
        </authorList>
    </citation>
    <scope>NUCLEOTIDE SEQUENCE [LARGE SCALE GENOMIC DNA]</scope>
    <source>
        <strain evidence="1 2">JCM 19203</strain>
    </source>
</reference>
<sequence>MSKPINRIIKQLGEDLLQKLNGLTASDFHSFMLEAFRARTDQLRPPDMLRSYAGNRFAKPSELDPVSYHQLEAELLASARQQDIQPVLLSPVAPLGNCASHGAVDQNKVLSASRGTEVLADSTNMMATIAADRIKQGLWNHDEGVHLCSTHRVMRAQQFQGPGTFAHFGIYGMVSVGKAKGSYQCEASLLGKQLGYYQRLFRSRFSAELSVTLQQRGGYTDGGGFLARMADIIQAQLPEAAIAIQEPNQTNSYYQGINFKLFMTGPHGKTEIGDGGFVDWTQTMLGNAKERCLISGIGLDRLMMMEL</sequence>
<gene>
    <name evidence="1" type="ORF">D3P09_00545</name>
</gene>
<comment type="caution">
    <text evidence="1">The sequence shown here is derived from an EMBL/GenBank/DDBJ whole genome shotgun (WGS) entry which is preliminary data.</text>
</comment>
<protein>
    <submittedName>
        <fullName evidence="1">Uncharacterized protein</fullName>
    </submittedName>
</protein>
<evidence type="ECO:0000313" key="2">
    <source>
        <dbReference type="Proteomes" id="UP000267798"/>
    </source>
</evidence>
<accession>A0A3A6PLE2</accession>
<organism evidence="1 2">
    <name type="scientific">Paenibacillus pinisoli</name>
    <dbReference type="NCBI Taxonomy" id="1276110"/>
    <lineage>
        <taxon>Bacteria</taxon>
        <taxon>Bacillati</taxon>
        <taxon>Bacillota</taxon>
        <taxon>Bacilli</taxon>
        <taxon>Bacillales</taxon>
        <taxon>Paenibacillaceae</taxon>
        <taxon>Paenibacillus</taxon>
    </lineage>
</organism>
<dbReference type="EMBL" id="QXQB01000001">
    <property type="protein sequence ID" value="RJX40546.1"/>
    <property type="molecule type" value="Genomic_DNA"/>
</dbReference>
<dbReference type="AlphaFoldDB" id="A0A3A6PLE2"/>
<keyword evidence="2" id="KW-1185">Reference proteome</keyword>
<dbReference type="Proteomes" id="UP000267798">
    <property type="component" value="Unassembled WGS sequence"/>
</dbReference>
<name>A0A3A6PLE2_9BACL</name>